<dbReference type="OrthoDB" id="5955016at2759"/>
<gene>
    <name evidence="4" type="ORF">AWC38_SpisGene8347</name>
</gene>
<keyword evidence="2" id="KW-0479">Metal-binding</keyword>
<organism evidence="4 5">
    <name type="scientific">Stylophora pistillata</name>
    <name type="common">Smooth cauliflower coral</name>
    <dbReference type="NCBI Taxonomy" id="50429"/>
    <lineage>
        <taxon>Eukaryota</taxon>
        <taxon>Metazoa</taxon>
        <taxon>Cnidaria</taxon>
        <taxon>Anthozoa</taxon>
        <taxon>Hexacorallia</taxon>
        <taxon>Scleractinia</taxon>
        <taxon>Astrocoeniina</taxon>
        <taxon>Pocilloporidae</taxon>
        <taxon>Stylophora</taxon>
    </lineage>
</organism>
<sequence>MLLEDELFMFCVRLKLGLIDQDLAHSLYTGGISDWGITRCSGILDLLEPGDSVMADKGFDIEDLLRENGVELNIPPFLESLEQFSAQDVQDTKTIASFRIHVERAIRRVKGYHFFDSDVPSSTLGSVNQS</sequence>
<dbReference type="InterPro" id="IPR027806">
    <property type="entry name" value="HARBI1_dom"/>
</dbReference>
<evidence type="ECO:0000259" key="3">
    <source>
        <dbReference type="Pfam" id="PF13359"/>
    </source>
</evidence>
<evidence type="ECO:0000313" key="5">
    <source>
        <dbReference type="Proteomes" id="UP000225706"/>
    </source>
</evidence>
<dbReference type="PANTHER" id="PTHR23080:SF133">
    <property type="entry name" value="SI:CH211-262I1.5-RELATED"/>
    <property type="match status" value="1"/>
</dbReference>
<evidence type="ECO:0000256" key="1">
    <source>
        <dbReference type="ARBA" id="ARBA00001968"/>
    </source>
</evidence>
<protein>
    <recommendedName>
        <fullName evidence="3">DDE Tnp4 domain-containing protein</fullName>
    </recommendedName>
</protein>
<dbReference type="STRING" id="50429.A0A2B4SEE3"/>
<dbReference type="Proteomes" id="UP000225706">
    <property type="component" value="Unassembled WGS sequence"/>
</dbReference>
<evidence type="ECO:0000256" key="2">
    <source>
        <dbReference type="ARBA" id="ARBA00022723"/>
    </source>
</evidence>
<name>A0A2B4SEE3_STYPI</name>
<accession>A0A2B4SEE3</accession>
<comment type="caution">
    <text evidence="4">The sequence shown here is derived from an EMBL/GenBank/DDBJ whole genome shotgun (WGS) entry which is preliminary data.</text>
</comment>
<dbReference type="EMBL" id="LSMT01000114">
    <property type="protein sequence ID" value="PFX26978.1"/>
    <property type="molecule type" value="Genomic_DNA"/>
</dbReference>
<reference evidence="5" key="1">
    <citation type="journal article" date="2017" name="bioRxiv">
        <title>Comparative analysis of the genomes of Stylophora pistillata and Acropora digitifera provides evidence for extensive differences between species of corals.</title>
        <authorList>
            <person name="Voolstra C.R."/>
            <person name="Li Y."/>
            <person name="Liew Y.J."/>
            <person name="Baumgarten S."/>
            <person name="Zoccola D."/>
            <person name="Flot J.-F."/>
            <person name="Tambutte S."/>
            <person name="Allemand D."/>
            <person name="Aranda M."/>
        </authorList>
    </citation>
    <scope>NUCLEOTIDE SEQUENCE [LARGE SCALE GENOMIC DNA]</scope>
</reference>
<proteinExistence type="predicted"/>
<comment type="cofactor">
    <cofactor evidence="1">
        <name>a divalent metal cation</name>
        <dbReference type="ChEBI" id="CHEBI:60240"/>
    </cofactor>
</comment>
<feature type="domain" description="DDE Tnp4" evidence="3">
    <location>
        <begin position="27"/>
        <end position="124"/>
    </location>
</feature>
<evidence type="ECO:0000313" key="4">
    <source>
        <dbReference type="EMBL" id="PFX26978.1"/>
    </source>
</evidence>
<dbReference type="AlphaFoldDB" id="A0A2B4SEE3"/>
<dbReference type="GO" id="GO:0046872">
    <property type="term" value="F:metal ion binding"/>
    <property type="evidence" value="ECO:0007669"/>
    <property type="project" value="UniProtKB-KW"/>
</dbReference>
<keyword evidence="5" id="KW-1185">Reference proteome</keyword>
<dbReference type="Pfam" id="PF13359">
    <property type="entry name" value="DDE_Tnp_4"/>
    <property type="match status" value="1"/>
</dbReference>
<dbReference type="PANTHER" id="PTHR23080">
    <property type="entry name" value="THAP DOMAIN PROTEIN"/>
    <property type="match status" value="1"/>
</dbReference>